<dbReference type="OrthoDB" id="205166at2759"/>
<dbReference type="PANTHER" id="PTHR23405:SF5">
    <property type="entry name" value="THO COMPLEX SUBUNIT 7 HOMOLOG"/>
    <property type="match status" value="1"/>
</dbReference>
<reference evidence="7" key="1">
    <citation type="submission" date="2020-01" db="EMBL/GenBank/DDBJ databases">
        <title>Draft genome sequence of the Termite Coptotermes fromosanus.</title>
        <authorList>
            <person name="Itakura S."/>
            <person name="Yosikawa Y."/>
            <person name="Umezawa K."/>
        </authorList>
    </citation>
    <scope>NUCLEOTIDE SEQUENCE [LARGE SCALE GENOMIC DNA]</scope>
</reference>
<comment type="caution">
    <text evidence="6">The sequence shown here is derived from an EMBL/GenBank/DDBJ whole genome shotgun (WGS) entry which is preliminary data.</text>
</comment>
<evidence type="ECO:0008006" key="8">
    <source>
        <dbReference type="Google" id="ProtNLM"/>
    </source>
</evidence>
<gene>
    <name evidence="6" type="ORF">Cfor_12061</name>
</gene>
<dbReference type="GO" id="GO:0006406">
    <property type="term" value="P:mRNA export from nucleus"/>
    <property type="evidence" value="ECO:0007669"/>
    <property type="project" value="TreeGrafter"/>
</dbReference>
<dbReference type="GO" id="GO:0006397">
    <property type="term" value="P:mRNA processing"/>
    <property type="evidence" value="ECO:0007669"/>
    <property type="project" value="InterPro"/>
</dbReference>
<evidence type="ECO:0000313" key="7">
    <source>
        <dbReference type="Proteomes" id="UP000502823"/>
    </source>
</evidence>
<keyword evidence="4" id="KW-0539">Nucleus</keyword>
<accession>A0A6L2PQU8</accession>
<dbReference type="GO" id="GO:0000445">
    <property type="term" value="C:THO complex part of transcription export complex"/>
    <property type="evidence" value="ECO:0007669"/>
    <property type="project" value="InterPro"/>
</dbReference>
<dbReference type="EMBL" id="BLKM01000504">
    <property type="protein sequence ID" value="GFG34806.1"/>
    <property type="molecule type" value="Genomic_DNA"/>
</dbReference>
<comment type="subcellular location">
    <subcellularLocation>
        <location evidence="1">Nucleus</location>
    </subcellularLocation>
</comment>
<proteinExistence type="inferred from homology"/>
<keyword evidence="7" id="KW-1185">Reference proteome</keyword>
<dbReference type="PANTHER" id="PTHR23405">
    <property type="entry name" value="MAINTENANCE OF KILLER 16 MAK16 PROTEIN-RELATED"/>
    <property type="match status" value="1"/>
</dbReference>
<dbReference type="Pfam" id="PF05615">
    <property type="entry name" value="THOC7"/>
    <property type="match status" value="1"/>
</dbReference>
<dbReference type="FunCoup" id="A0A6L2PQU8">
    <property type="interactions" value="1085"/>
</dbReference>
<dbReference type="InterPro" id="IPR008501">
    <property type="entry name" value="THOC7/Mft1"/>
</dbReference>
<keyword evidence="3 5" id="KW-0175">Coiled coil</keyword>
<name>A0A6L2PQU8_COPFO</name>
<comment type="similarity">
    <text evidence="2">Belongs to the THOC7 family.</text>
</comment>
<evidence type="ECO:0000256" key="3">
    <source>
        <dbReference type="ARBA" id="ARBA00023054"/>
    </source>
</evidence>
<dbReference type="InParanoid" id="A0A6L2PQU8"/>
<organism evidence="6 7">
    <name type="scientific">Coptotermes formosanus</name>
    <name type="common">Formosan subterranean termite</name>
    <dbReference type="NCBI Taxonomy" id="36987"/>
    <lineage>
        <taxon>Eukaryota</taxon>
        <taxon>Metazoa</taxon>
        <taxon>Ecdysozoa</taxon>
        <taxon>Arthropoda</taxon>
        <taxon>Hexapoda</taxon>
        <taxon>Insecta</taxon>
        <taxon>Pterygota</taxon>
        <taxon>Neoptera</taxon>
        <taxon>Polyneoptera</taxon>
        <taxon>Dictyoptera</taxon>
        <taxon>Blattodea</taxon>
        <taxon>Blattoidea</taxon>
        <taxon>Termitoidae</taxon>
        <taxon>Rhinotermitidae</taxon>
        <taxon>Coptotermes</taxon>
    </lineage>
</organism>
<evidence type="ECO:0000256" key="2">
    <source>
        <dbReference type="ARBA" id="ARBA00006482"/>
    </source>
</evidence>
<evidence type="ECO:0000256" key="1">
    <source>
        <dbReference type="ARBA" id="ARBA00004123"/>
    </source>
</evidence>
<dbReference type="AlphaFoldDB" id="A0A6L2PQU8"/>
<evidence type="ECO:0000313" key="6">
    <source>
        <dbReference type="EMBL" id="GFG34806.1"/>
    </source>
</evidence>
<evidence type="ECO:0000256" key="5">
    <source>
        <dbReference type="SAM" id="Coils"/>
    </source>
</evidence>
<dbReference type="Proteomes" id="UP000502823">
    <property type="component" value="Unassembled WGS sequence"/>
</dbReference>
<evidence type="ECO:0000256" key="4">
    <source>
        <dbReference type="ARBA" id="ARBA00023242"/>
    </source>
</evidence>
<feature type="coiled-coil region" evidence="5">
    <location>
        <begin position="112"/>
        <end position="186"/>
    </location>
</feature>
<sequence length="237" mass="26878">MMVVVRVAASVNGSRTCMSMGSSKQDVIRRRLLIDGDGTGDDRRLNVLLKSFIKWCNATNEPAGESQILHDRMLAQLAQCEFAVTKSRLSASMSAAELQNYKNLSLLIETGIEAAKRDIESTKLDFQEAKTVRKNRIEYDVLAKVINEQPDRKETDEKLSQLRKELNSLEETREQLERKLDMRRKQFHVLVASIHQLQAMLDDSETEEIMDVAFGAFDDDASDSQKVAPPQPEPMFE</sequence>
<protein>
    <recommendedName>
        <fullName evidence="8">THO complex subunit 7</fullName>
    </recommendedName>
</protein>